<dbReference type="Gene3D" id="3.40.1440.60">
    <property type="entry name" value="PriA, 3(prime) DNA-binding domain"/>
    <property type="match status" value="1"/>
</dbReference>
<comment type="subunit">
    <text evidence="12">Component of the replication restart primosome.</text>
</comment>
<keyword evidence="2 12" id="KW-0235">DNA replication</keyword>
<dbReference type="GO" id="GO:1990077">
    <property type="term" value="C:primosome complex"/>
    <property type="evidence" value="ECO:0007669"/>
    <property type="project" value="UniProtKB-UniRule"/>
</dbReference>
<dbReference type="EMBL" id="LT907782">
    <property type="protein sequence ID" value="SNX59242.1"/>
    <property type="molecule type" value="Genomic_DNA"/>
</dbReference>
<comment type="catalytic activity">
    <reaction evidence="12">
        <text>Couples ATP hydrolysis with the unwinding of duplex DNA by translocating in the 3'-5' direction.</text>
        <dbReference type="EC" id="5.6.2.4"/>
    </reaction>
</comment>
<dbReference type="InterPro" id="IPR001650">
    <property type="entry name" value="Helicase_C-like"/>
</dbReference>
<keyword evidence="9 12" id="KW-0238">DNA-binding</keyword>
<evidence type="ECO:0000256" key="7">
    <source>
        <dbReference type="ARBA" id="ARBA00022833"/>
    </source>
</evidence>
<dbReference type="GO" id="GO:0016887">
    <property type="term" value="F:ATP hydrolysis activity"/>
    <property type="evidence" value="ECO:0007669"/>
    <property type="project" value="RHEA"/>
</dbReference>
<dbReference type="NCBIfam" id="TIGR00595">
    <property type="entry name" value="priA"/>
    <property type="match status" value="1"/>
</dbReference>
<dbReference type="EC" id="5.6.2.4" evidence="12"/>
<dbReference type="AlphaFoldDB" id="A0A285BVH6"/>
<dbReference type="Pfam" id="PF17764">
    <property type="entry name" value="PriA_3primeBD"/>
    <property type="match status" value="1"/>
</dbReference>
<proteinExistence type="inferred from homology"/>
<feature type="binding site" evidence="12">
    <location>
        <position position="473"/>
    </location>
    <ligand>
        <name>Zn(2+)</name>
        <dbReference type="ChEBI" id="CHEBI:29105"/>
        <label>2</label>
    </ligand>
</feature>
<evidence type="ECO:0000313" key="15">
    <source>
        <dbReference type="EMBL" id="SNX59242.1"/>
    </source>
</evidence>
<evidence type="ECO:0000256" key="5">
    <source>
        <dbReference type="ARBA" id="ARBA00022801"/>
    </source>
</evidence>
<dbReference type="InterPro" id="IPR014001">
    <property type="entry name" value="Helicase_ATP-bd"/>
</dbReference>
<dbReference type="GO" id="GO:0006269">
    <property type="term" value="P:DNA replication, synthesis of primer"/>
    <property type="evidence" value="ECO:0007669"/>
    <property type="project" value="UniProtKB-KW"/>
</dbReference>
<evidence type="ECO:0000256" key="9">
    <source>
        <dbReference type="ARBA" id="ARBA00023125"/>
    </source>
</evidence>
<dbReference type="PANTHER" id="PTHR30580">
    <property type="entry name" value="PRIMOSOMAL PROTEIN N"/>
    <property type="match status" value="1"/>
</dbReference>
<dbReference type="SMART" id="SM00490">
    <property type="entry name" value="HELICc"/>
    <property type="match status" value="1"/>
</dbReference>
<dbReference type="PANTHER" id="PTHR30580:SF0">
    <property type="entry name" value="PRIMOSOMAL PROTEIN N"/>
    <property type="match status" value="1"/>
</dbReference>
<keyword evidence="8 12" id="KW-0067">ATP-binding</keyword>
<feature type="binding site" evidence="12">
    <location>
        <position position="446"/>
    </location>
    <ligand>
        <name>Zn(2+)</name>
        <dbReference type="ChEBI" id="CHEBI:29105"/>
        <label>1</label>
    </ligand>
</feature>
<accession>A0A285BVH6</accession>
<dbReference type="InterPro" id="IPR005259">
    <property type="entry name" value="PriA"/>
</dbReference>
<dbReference type="GO" id="GO:0003677">
    <property type="term" value="F:DNA binding"/>
    <property type="evidence" value="ECO:0007669"/>
    <property type="project" value="UniProtKB-UniRule"/>
</dbReference>
<comment type="similarity">
    <text evidence="12">Belongs to the helicase family. PriA subfamily.</text>
</comment>
<feature type="binding site" evidence="12">
    <location>
        <position position="455"/>
    </location>
    <ligand>
        <name>Zn(2+)</name>
        <dbReference type="ChEBI" id="CHEBI:29105"/>
        <label>2</label>
    </ligand>
</feature>
<evidence type="ECO:0000256" key="8">
    <source>
        <dbReference type="ARBA" id="ARBA00022840"/>
    </source>
</evidence>
<dbReference type="SMART" id="SM00487">
    <property type="entry name" value="DEXDc"/>
    <property type="match status" value="1"/>
</dbReference>
<dbReference type="Gene3D" id="3.40.50.300">
    <property type="entry name" value="P-loop containing nucleotide triphosphate hydrolases"/>
    <property type="match status" value="2"/>
</dbReference>
<evidence type="ECO:0000256" key="12">
    <source>
        <dbReference type="HAMAP-Rule" id="MF_00983"/>
    </source>
</evidence>
<dbReference type="InterPro" id="IPR041236">
    <property type="entry name" value="PriA_C"/>
</dbReference>
<dbReference type="RefSeq" id="WP_096292013.1">
    <property type="nucleotide sequence ID" value="NZ_LT907782.1"/>
</dbReference>
<evidence type="ECO:0000256" key="11">
    <source>
        <dbReference type="ARBA" id="ARBA00048988"/>
    </source>
</evidence>
<organism evidence="15 16">
    <name type="scientific">Nitrosomonas ureae</name>
    <dbReference type="NCBI Taxonomy" id="44577"/>
    <lineage>
        <taxon>Bacteria</taxon>
        <taxon>Pseudomonadati</taxon>
        <taxon>Pseudomonadota</taxon>
        <taxon>Betaproteobacteria</taxon>
        <taxon>Nitrosomonadales</taxon>
        <taxon>Nitrosomonadaceae</taxon>
        <taxon>Nitrosomonas</taxon>
    </lineage>
</organism>
<evidence type="ECO:0000256" key="10">
    <source>
        <dbReference type="ARBA" id="ARBA00023235"/>
    </source>
</evidence>
<dbReference type="InterPro" id="IPR027417">
    <property type="entry name" value="P-loop_NTPase"/>
</dbReference>
<feature type="binding site" evidence="12">
    <location>
        <position position="489"/>
    </location>
    <ligand>
        <name>Zn(2+)</name>
        <dbReference type="ChEBI" id="CHEBI:29105"/>
        <label>1</label>
    </ligand>
</feature>
<evidence type="ECO:0000256" key="4">
    <source>
        <dbReference type="ARBA" id="ARBA00022741"/>
    </source>
</evidence>
<feature type="binding site" evidence="12">
    <location>
        <position position="449"/>
    </location>
    <ligand>
        <name>Zn(2+)</name>
        <dbReference type="ChEBI" id="CHEBI:29105"/>
        <label>1</label>
    </ligand>
</feature>
<dbReference type="InterPro" id="IPR041222">
    <property type="entry name" value="PriA_3primeBD"/>
</dbReference>
<evidence type="ECO:0000256" key="3">
    <source>
        <dbReference type="ARBA" id="ARBA00022723"/>
    </source>
</evidence>
<feature type="domain" description="Helicase C-terminal" evidence="14">
    <location>
        <begin position="481"/>
        <end position="638"/>
    </location>
</feature>
<dbReference type="NCBIfam" id="NF004067">
    <property type="entry name" value="PRK05580.1-4"/>
    <property type="match status" value="1"/>
</dbReference>
<keyword evidence="3 12" id="KW-0479">Metal-binding</keyword>
<feature type="binding site" evidence="12">
    <location>
        <position position="476"/>
    </location>
    <ligand>
        <name>Zn(2+)</name>
        <dbReference type="ChEBI" id="CHEBI:29105"/>
        <label>2</label>
    </ligand>
</feature>
<keyword evidence="4 12" id="KW-0547">Nucleotide-binding</keyword>
<dbReference type="HAMAP" id="MF_00983">
    <property type="entry name" value="PriA"/>
    <property type="match status" value="1"/>
</dbReference>
<dbReference type="GO" id="GO:0006302">
    <property type="term" value="P:double-strand break repair"/>
    <property type="evidence" value="ECO:0007669"/>
    <property type="project" value="InterPro"/>
</dbReference>
<keyword evidence="6 12" id="KW-0347">Helicase</keyword>
<evidence type="ECO:0000256" key="1">
    <source>
        <dbReference type="ARBA" id="ARBA00022515"/>
    </source>
</evidence>
<feature type="binding site" evidence="12">
    <location>
        <position position="486"/>
    </location>
    <ligand>
        <name>Zn(2+)</name>
        <dbReference type="ChEBI" id="CHEBI:29105"/>
        <label>1</label>
    </ligand>
</feature>
<dbReference type="GO" id="GO:0006270">
    <property type="term" value="P:DNA replication initiation"/>
    <property type="evidence" value="ECO:0007669"/>
    <property type="project" value="TreeGrafter"/>
</dbReference>
<evidence type="ECO:0000256" key="6">
    <source>
        <dbReference type="ARBA" id="ARBA00022806"/>
    </source>
</evidence>
<sequence length="737" mass="83201">MSFSRDNSGLMVIIRVALSVPVDTLFDYQAEDASSHDIGRRVCVPFGKKKLTGIIMAIGKETQVPIEKLKSVYCIFREINSLPPALVDLFQFCSQYYHHPLGMVIMNSLPVLLRNNKPVKLKDSAQHPLLLTDSGKRIDITTIPARNRVARRLLTEFQNTTLLTAQQIKQISPRAINLLIEWKRLGWVVEKPTIETSSSKATHIPTLTADQAKAVTIVTAGLKRFNTWLLHGITGSGKTEIYLRLIESALSHGKQALVLIPEINLTPQLEAVFRARFHTASLINLHSGLNDTQRLTGWLQAQRGEAKIILGTRLAIFTPLSNLGLIIVDEEHDSSFKQQDGLRYSARDLAIFRAREINIPVVLGSATPSLESYFNAINGRYQYIHLTSRAIQNARLPSIQYIDTRIHKSQDGLSQPLLKALEKCLANKHQSLIFINRRGYAPVLLCKSCTWCALCQRCSTRLVVHLRDKKLCCHHCGHEENFPRACPQCGNQDIAPFGQGTQRVEETLRAHFPVARILRIDRDSTRRKNAWKEILHAIHTQQVDILIGTQLLAKGHDFPNLSLVGILNADTSLYSTDFRASERLFAQLMQVSGRAGRANVAGHVLIQTEFPDHPLYHALQQHDYETLAQTLLTERKIAGFPPYVHQALLRAEAHSIKIVLNFLKQAAHLAKPTQAIELYDPVPAQLLRLKGMERAYLLVQSTSRKQLQTFLAEWYMQINTLSTRKVRWVLDVDPIEF</sequence>
<comment type="function">
    <text evidence="12">Initiates the restart of stalled replication forks, which reloads the replicative helicase on sites other than the origin of replication. Recognizes and binds to abandoned replication forks and remodels them to uncover a helicase loading site. Promotes assembly of the primosome at these replication forks.</text>
</comment>
<gene>
    <name evidence="12" type="primary">priA</name>
    <name evidence="15" type="ORF">SAMN06296273_0682</name>
</gene>
<dbReference type="GO" id="GO:0043138">
    <property type="term" value="F:3'-5' DNA helicase activity"/>
    <property type="evidence" value="ECO:0007669"/>
    <property type="project" value="UniProtKB-EC"/>
</dbReference>
<keyword evidence="10 12" id="KW-0413">Isomerase</keyword>
<dbReference type="GO" id="GO:0006310">
    <property type="term" value="P:DNA recombination"/>
    <property type="evidence" value="ECO:0007669"/>
    <property type="project" value="InterPro"/>
</dbReference>
<dbReference type="PROSITE" id="PS51192">
    <property type="entry name" value="HELICASE_ATP_BIND_1"/>
    <property type="match status" value="1"/>
</dbReference>
<dbReference type="GO" id="GO:0008270">
    <property type="term" value="F:zinc ion binding"/>
    <property type="evidence" value="ECO:0007669"/>
    <property type="project" value="UniProtKB-UniRule"/>
</dbReference>
<dbReference type="InterPro" id="IPR040498">
    <property type="entry name" value="PriA_CRR"/>
</dbReference>
<dbReference type="Pfam" id="PF00271">
    <property type="entry name" value="Helicase_C"/>
    <property type="match status" value="1"/>
</dbReference>
<dbReference type="Pfam" id="PF00270">
    <property type="entry name" value="DEAD"/>
    <property type="match status" value="1"/>
</dbReference>
<feature type="binding site" evidence="12">
    <location>
        <position position="458"/>
    </location>
    <ligand>
        <name>Zn(2+)</name>
        <dbReference type="ChEBI" id="CHEBI:29105"/>
        <label>2</label>
    </ligand>
</feature>
<keyword evidence="1 12" id="KW-0639">Primosome</keyword>
<keyword evidence="7 12" id="KW-0862">Zinc</keyword>
<dbReference type="OrthoDB" id="9759544at2"/>
<reference evidence="15 16" key="1">
    <citation type="submission" date="2017-08" db="EMBL/GenBank/DDBJ databases">
        <authorList>
            <person name="de Groot N.N."/>
        </authorList>
    </citation>
    <scope>NUCLEOTIDE SEQUENCE [LARGE SCALE GENOMIC DNA]</scope>
    <source>
        <strain evidence="15 16">Nm15</strain>
    </source>
</reference>
<protein>
    <recommendedName>
        <fullName evidence="12">Replication restart protein PriA</fullName>
    </recommendedName>
    <alternativeName>
        <fullName evidence="12">ATP-dependent DNA helicase PriA</fullName>
        <ecNumber evidence="12">5.6.2.4</ecNumber>
    </alternativeName>
    <alternativeName>
        <fullName evidence="12">DNA 3'-5' helicase PriA</fullName>
    </alternativeName>
</protein>
<evidence type="ECO:0000313" key="16">
    <source>
        <dbReference type="Proteomes" id="UP000242498"/>
    </source>
</evidence>
<dbReference type="SUPFAM" id="SSF52540">
    <property type="entry name" value="P-loop containing nucleoside triphosphate hydrolases"/>
    <property type="match status" value="2"/>
</dbReference>
<dbReference type="Pfam" id="PF18319">
    <property type="entry name" value="Zn_ribbon_PriA"/>
    <property type="match status" value="1"/>
</dbReference>
<comment type="cofactor">
    <cofactor evidence="12">
        <name>Zn(2+)</name>
        <dbReference type="ChEBI" id="CHEBI:29105"/>
    </cofactor>
    <text evidence="12">Binds 2 zinc ions per subunit.</text>
</comment>
<dbReference type="CDD" id="cd18804">
    <property type="entry name" value="SF2_C_priA"/>
    <property type="match status" value="1"/>
</dbReference>
<evidence type="ECO:0000259" key="13">
    <source>
        <dbReference type="PROSITE" id="PS51192"/>
    </source>
</evidence>
<feature type="domain" description="Helicase ATP-binding" evidence="13">
    <location>
        <begin position="219"/>
        <end position="386"/>
    </location>
</feature>
<dbReference type="InterPro" id="IPR042115">
    <property type="entry name" value="PriA_3primeBD_sf"/>
</dbReference>
<dbReference type="Proteomes" id="UP000242498">
    <property type="component" value="Chromosome I"/>
</dbReference>
<evidence type="ECO:0000256" key="2">
    <source>
        <dbReference type="ARBA" id="ARBA00022705"/>
    </source>
</evidence>
<dbReference type="PROSITE" id="PS51194">
    <property type="entry name" value="HELICASE_CTER"/>
    <property type="match status" value="1"/>
</dbReference>
<dbReference type="FunFam" id="3.40.50.300:FF:000489">
    <property type="entry name" value="Primosome assembly protein PriA"/>
    <property type="match status" value="1"/>
</dbReference>
<name>A0A285BVH6_9PROT</name>
<keyword evidence="5 12" id="KW-0378">Hydrolase</keyword>
<comment type="catalytic activity">
    <reaction evidence="11 12">
        <text>ATP + H2O = ADP + phosphate + H(+)</text>
        <dbReference type="Rhea" id="RHEA:13065"/>
        <dbReference type="ChEBI" id="CHEBI:15377"/>
        <dbReference type="ChEBI" id="CHEBI:15378"/>
        <dbReference type="ChEBI" id="CHEBI:30616"/>
        <dbReference type="ChEBI" id="CHEBI:43474"/>
        <dbReference type="ChEBI" id="CHEBI:456216"/>
        <dbReference type="EC" id="5.6.2.4"/>
    </reaction>
</comment>
<dbReference type="InterPro" id="IPR011545">
    <property type="entry name" value="DEAD/DEAH_box_helicase_dom"/>
</dbReference>
<dbReference type="GO" id="GO:0005524">
    <property type="term" value="F:ATP binding"/>
    <property type="evidence" value="ECO:0007669"/>
    <property type="project" value="UniProtKB-UniRule"/>
</dbReference>
<dbReference type="Pfam" id="PF18074">
    <property type="entry name" value="PriA_C"/>
    <property type="match status" value="1"/>
</dbReference>
<evidence type="ECO:0000259" key="14">
    <source>
        <dbReference type="PROSITE" id="PS51194"/>
    </source>
</evidence>
<dbReference type="CDD" id="cd17929">
    <property type="entry name" value="DEXHc_priA"/>
    <property type="match status" value="1"/>
</dbReference>